<protein>
    <submittedName>
        <fullName evidence="11">Nucleotidyltransferase domain-containing protein</fullName>
    </submittedName>
</protein>
<keyword evidence="2" id="KW-1277">Toxin-antitoxin system</keyword>
<dbReference type="InterPro" id="IPR002934">
    <property type="entry name" value="Polymerase_NTP_transf_dom"/>
</dbReference>
<dbReference type="PANTHER" id="PTHR33571:SF12">
    <property type="entry name" value="BSL3053 PROTEIN"/>
    <property type="match status" value="1"/>
</dbReference>
<gene>
    <name evidence="11" type="ORF">RT717_16285</name>
</gene>
<evidence type="ECO:0000256" key="1">
    <source>
        <dbReference type="ARBA" id="ARBA00001946"/>
    </source>
</evidence>
<evidence type="ECO:0000256" key="9">
    <source>
        <dbReference type="ARBA" id="ARBA00038276"/>
    </source>
</evidence>
<dbReference type="CDD" id="cd05403">
    <property type="entry name" value="NT_KNTase_like"/>
    <property type="match status" value="1"/>
</dbReference>
<evidence type="ECO:0000256" key="6">
    <source>
        <dbReference type="ARBA" id="ARBA00022741"/>
    </source>
</evidence>
<dbReference type="RefSeq" id="WP_317487440.1">
    <property type="nucleotide sequence ID" value="NZ_CP136051.1"/>
</dbReference>
<evidence type="ECO:0000259" key="10">
    <source>
        <dbReference type="Pfam" id="PF01909"/>
    </source>
</evidence>
<dbReference type="Pfam" id="PF01909">
    <property type="entry name" value="NTP_transf_2"/>
    <property type="match status" value="1"/>
</dbReference>
<evidence type="ECO:0000256" key="7">
    <source>
        <dbReference type="ARBA" id="ARBA00022840"/>
    </source>
</evidence>
<keyword evidence="5" id="KW-0479">Metal-binding</keyword>
<dbReference type="Gene3D" id="3.30.460.10">
    <property type="entry name" value="Beta Polymerase, domain 2"/>
    <property type="match status" value="1"/>
</dbReference>
<name>A0ABZ0IHX0_9BACT</name>
<keyword evidence="12" id="KW-1185">Reference proteome</keyword>
<dbReference type="EMBL" id="CP136051">
    <property type="protein sequence ID" value="WOK04639.1"/>
    <property type="molecule type" value="Genomic_DNA"/>
</dbReference>
<evidence type="ECO:0000256" key="2">
    <source>
        <dbReference type="ARBA" id="ARBA00022649"/>
    </source>
</evidence>
<dbReference type="Proteomes" id="UP001302349">
    <property type="component" value="Chromosome"/>
</dbReference>
<feature type="domain" description="Polymerase nucleotidyl transferase" evidence="10">
    <location>
        <begin position="12"/>
        <end position="95"/>
    </location>
</feature>
<dbReference type="InterPro" id="IPR052038">
    <property type="entry name" value="Type-VII_TA_antitoxin"/>
</dbReference>
<keyword evidence="4" id="KW-0548">Nucleotidyltransferase</keyword>
<dbReference type="PANTHER" id="PTHR33571">
    <property type="entry name" value="SSL8005 PROTEIN"/>
    <property type="match status" value="1"/>
</dbReference>
<dbReference type="InterPro" id="IPR043519">
    <property type="entry name" value="NT_sf"/>
</dbReference>
<comment type="cofactor">
    <cofactor evidence="1">
        <name>Mg(2+)</name>
        <dbReference type="ChEBI" id="CHEBI:18420"/>
    </cofactor>
</comment>
<keyword evidence="6" id="KW-0547">Nucleotide-binding</keyword>
<organism evidence="11 12">
    <name type="scientific">Imperialibacter roseus</name>
    <dbReference type="NCBI Taxonomy" id="1324217"/>
    <lineage>
        <taxon>Bacteria</taxon>
        <taxon>Pseudomonadati</taxon>
        <taxon>Bacteroidota</taxon>
        <taxon>Cytophagia</taxon>
        <taxon>Cytophagales</taxon>
        <taxon>Flammeovirgaceae</taxon>
        <taxon>Imperialibacter</taxon>
    </lineage>
</organism>
<keyword evidence="8" id="KW-0460">Magnesium</keyword>
<evidence type="ECO:0000256" key="3">
    <source>
        <dbReference type="ARBA" id="ARBA00022679"/>
    </source>
</evidence>
<accession>A0ABZ0IHX0</accession>
<proteinExistence type="inferred from homology"/>
<keyword evidence="3" id="KW-0808">Transferase</keyword>
<sequence>MFIVDYISNREKEFSKICSKNHVSKLYAFGSSVNNKFNREKSDIDLLVQIDEADPVIKGSLLLDFLEDAELFFGRRVDMLTDQPIKNKILAENIERTKVLIYDREKQKVPA</sequence>
<reference evidence="11 12" key="1">
    <citation type="journal article" date="2023" name="Microbiol. Resour. Announc.">
        <title>Complete Genome Sequence of Imperialibacter roseus strain P4T.</title>
        <authorList>
            <person name="Tizabi D.R."/>
            <person name="Bachvaroff T."/>
            <person name="Hill R.T."/>
        </authorList>
    </citation>
    <scope>NUCLEOTIDE SEQUENCE [LARGE SCALE GENOMIC DNA]</scope>
    <source>
        <strain evidence="11 12">P4T</strain>
    </source>
</reference>
<evidence type="ECO:0000256" key="5">
    <source>
        <dbReference type="ARBA" id="ARBA00022723"/>
    </source>
</evidence>
<evidence type="ECO:0000313" key="11">
    <source>
        <dbReference type="EMBL" id="WOK04639.1"/>
    </source>
</evidence>
<evidence type="ECO:0000256" key="4">
    <source>
        <dbReference type="ARBA" id="ARBA00022695"/>
    </source>
</evidence>
<comment type="similarity">
    <text evidence="9">Belongs to the MntA antitoxin family.</text>
</comment>
<dbReference type="SUPFAM" id="SSF81301">
    <property type="entry name" value="Nucleotidyltransferase"/>
    <property type="match status" value="1"/>
</dbReference>
<evidence type="ECO:0000313" key="12">
    <source>
        <dbReference type="Proteomes" id="UP001302349"/>
    </source>
</evidence>
<evidence type="ECO:0000256" key="8">
    <source>
        <dbReference type="ARBA" id="ARBA00022842"/>
    </source>
</evidence>
<keyword evidence="7" id="KW-0067">ATP-binding</keyword>